<feature type="chain" id="PRO_5003042078" evidence="1">
    <location>
        <begin position="22"/>
        <end position="117"/>
    </location>
</feature>
<evidence type="ECO:0000256" key="1">
    <source>
        <dbReference type="SAM" id="SignalP"/>
    </source>
</evidence>
<evidence type="ECO:0000313" key="2">
    <source>
        <dbReference type="EMBL" id="EFA81583.1"/>
    </source>
</evidence>
<organism evidence="2 3">
    <name type="scientific">Heterostelium pallidum (strain ATCC 26659 / Pp 5 / PN500)</name>
    <name type="common">Cellular slime mold</name>
    <name type="synonym">Polysphondylium pallidum</name>
    <dbReference type="NCBI Taxonomy" id="670386"/>
    <lineage>
        <taxon>Eukaryota</taxon>
        <taxon>Amoebozoa</taxon>
        <taxon>Evosea</taxon>
        <taxon>Eumycetozoa</taxon>
        <taxon>Dictyostelia</taxon>
        <taxon>Acytosteliales</taxon>
        <taxon>Acytosteliaceae</taxon>
        <taxon>Heterostelium</taxon>
    </lineage>
</organism>
<dbReference type="PROSITE" id="PS51257">
    <property type="entry name" value="PROKAR_LIPOPROTEIN"/>
    <property type="match status" value="1"/>
</dbReference>
<dbReference type="RefSeq" id="XP_020433700.1">
    <property type="nucleotide sequence ID" value="XM_020576451.1"/>
</dbReference>
<dbReference type="GeneID" id="31361058"/>
<dbReference type="InParanoid" id="D3BAJ6"/>
<feature type="signal peptide" evidence="1">
    <location>
        <begin position="1"/>
        <end position="21"/>
    </location>
</feature>
<protein>
    <submittedName>
        <fullName evidence="2">Uncharacterized protein</fullName>
    </submittedName>
</protein>
<keyword evidence="3" id="KW-1185">Reference proteome</keyword>
<dbReference type="Proteomes" id="UP000001396">
    <property type="component" value="Unassembled WGS sequence"/>
</dbReference>
<comment type="caution">
    <text evidence="2">The sequence shown here is derived from an EMBL/GenBank/DDBJ whole genome shotgun (WGS) entry which is preliminary data.</text>
</comment>
<name>D3BAJ6_HETP5</name>
<accession>D3BAJ6</accession>
<proteinExistence type="predicted"/>
<dbReference type="AlphaFoldDB" id="D3BAJ6"/>
<gene>
    <name evidence="2" type="ORF">PPL_05574</name>
</gene>
<evidence type="ECO:0000313" key="3">
    <source>
        <dbReference type="Proteomes" id="UP000001396"/>
    </source>
</evidence>
<reference evidence="2 3" key="1">
    <citation type="journal article" date="2011" name="Genome Res.">
        <title>Phylogeny-wide analysis of social amoeba genomes highlights ancient origins for complex intercellular communication.</title>
        <authorList>
            <person name="Heidel A.J."/>
            <person name="Lawal H.M."/>
            <person name="Felder M."/>
            <person name="Schilde C."/>
            <person name="Helps N.R."/>
            <person name="Tunggal B."/>
            <person name="Rivero F."/>
            <person name="John U."/>
            <person name="Schleicher M."/>
            <person name="Eichinger L."/>
            <person name="Platzer M."/>
            <person name="Noegel A.A."/>
            <person name="Schaap P."/>
            <person name="Gloeckner G."/>
        </authorList>
    </citation>
    <scope>NUCLEOTIDE SEQUENCE [LARGE SCALE GENOMIC DNA]</scope>
    <source>
        <strain evidence="3">ATCC 26659 / Pp 5 / PN500</strain>
    </source>
</reference>
<sequence>MRNNHLSIIYIVGLLASCCLAADNYLMQQTFAPYSNCNGEALTTQYYKTNTCFNSTYVTCSTEEGVSTLLTYEYEDCSGAVITTNKGCKLQFKSSDVLYNTNCINNGENQSTITICS</sequence>
<dbReference type="EMBL" id="ADBJ01000025">
    <property type="protein sequence ID" value="EFA81583.1"/>
    <property type="molecule type" value="Genomic_DNA"/>
</dbReference>
<keyword evidence="1" id="KW-0732">Signal</keyword>